<name>A0AA37T3X0_9GAMM</name>
<keyword evidence="1" id="KW-1133">Transmembrane helix</keyword>
<dbReference type="Pfam" id="PF13641">
    <property type="entry name" value="Glyco_tranf_2_3"/>
    <property type="match status" value="1"/>
</dbReference>
<reference evidence="2 3" key="1">
    <citation type="journal article" date="2014" name="Int. J. Syst. Evol. Microbiol.">
        <title>Complete genome sequence of Corynebacterium casei LMG S-19264T (=DSM 44701T), isolated from a smear-ripened cheese.</title>
        <authorList>
            <consortium name="US DOE Joint Genome Institute (JGI-PGF)"/>
            <person name="Walter F."/>
            <person name="Albersmeier A."/>
            <person name="Kalinowski J."/>
            <person name="Ruckert C."/>
        </authorList>
    </citation>
    <scope>NUCLEOTIDE SEQUENCE [LARGE SCALE GENOMIC DNA]</scope>
    <source>
        <strain evidence="2 3">NBRC 110095</strain>
    </source>
</reference>
<dbReference type="SUPFAM" id="SSF53448">
    <property type="entry name" value="Nucleotide-diphospho-sugar transferases"/>
    <property type="match status" value="1"/>
</dbReference>
<dbReference type="PANTHER" id="PTHR43179:SF7">
    <property type="entry name" value="RHAMNOSYLTRANSFERASE WBBL"/>
    <property type="match status" value="1"/>
</dbReference>
<accession>A0AA37T3X0</accession>
<keyword evidence="1" id="KW-0812">Transmembrane</keyword>
<dbReference type="InterPro" id="IPR029044">
    <property type="entry name" value="Nucleotide-diphossugar_trans"/>
</dbReference>
<evidence type="ECO:0000313" key="2">
    <source>
        <dbReference type="EMBL" id="GLS24478.1"/>
    </source>
</evidence>
<dbReference type="EMBL" id="BSPD01000007">
    <property type="protein sequence ID" value="GLS24478.1"/>
    <property type="molecule type" value="Genomic_DNA"/>
</dbReference>
<organism evidence="2 3">
    <name type="scientific">Marinibactrum halimedae</name>
    <dbReference type="NCBI Taxonomy" id="1444977"/>
    <lineage>
        <taxon>Bacteria</taxon>
        <taxon>Pseudomonadati</taxon>
        <taxon>Pseudomonadota</taxon>
        <taxon>Gammaproteobacteria</taxon>
        <taxon>Cellvibrionales</taxon>
        <taxon>Cellvibrionaceae</taxon>
        <taxon>Marinibactrum</taxon>
    </lineage>
</organism>
<dbReference type="AlphaFoldDB" id="A0AA37T3X0"/>
<evidence type="ECO:0000313" key="3">
    <source>
        <dbReference type="Proteomes" id="UP001156870"/>
    </source>
</evidence>
<proteinExistence type="predicted"/>
<dbReference type="PANTHER" id="PTHR43179">
    <property type="entry name" value="RHAMNOSYLTRANSFERASE WBBL"/>
    <property type="match status" value="1"/>
</dbReference>
<dbReference type="Proteomes" id="UP001156870">
    <property type="component" value="Unassembled WGS sequence"/>
</dbReference>
<dbReference type="Gene3D" id="3.90.550.10">
    <property type="entry name" value="Spore Coat Polysaccharide Biosynthesis Protein SpsA, Chain A"/>
    <property type="match status" value="1"/>
</dbReference>
<sequence>MHKVGVCIVNYRTAELVKECLQGLFAIKGEASELKVAVVDNDSGDGSFDALQQFVEQQGWEGWVDIVDGEKNGGFSYGNNLAIKTLESSSTPDFFWLVNPDTRPREGSLKALITLLDNTSEAGIAGSRLEDDDGTQQISAFNFPRPFGDFVNTLGLGVLRRTFPSYVVAQKLHSGEAESVDWVAGASMLIKREVVDAIGLMDEDYFLYFEEVDYCITAKRAGFKTFVVPESRVVHYVGASTGISDTRKKAKRRPTYWFESRKRFFFKNYGFLSLFFADVCWMVAYPLKRIKMALTRKECLDPPYFLRDFFMNSIFVRGANIGSREQ</sequence>
<keyword evidence="1" id="KW-0472">Membrane</keyword>
<feature type="transmembrane region" description="Helical" evidence="1">
    <location>
        <begin position="269"/>
        <end position="287"/>
    </location>
</feature>
<dbReference type="CDD" id="cd04186">
    <property type="entry name" value="GT_2_like_c"/>
    <property type="match status" value="1"/>
</dbReference>
<gene>
    <name evidence="2" type="ORF">GCM10007877_01900</name>
</gene>
<comment type="caution">
    <text evidence="2">The sequence shown here is derived from an EMBL/GenBank/DDBJ whole genome shotgun (WGS) entry which is preliminary data.</text>
</comment>
<dbReference type="RefSeq" id="WP_232594350.1">
    <property type="nucleotide sequence ID" value="NZ_BSPD01000007.1"/>
</dbReference>
<keyword evidence="3" id="KW-1185">Reference proteome</keyword>
<protein>
    <submittedName>
        <fullName evidence="2">Rhamnosyltransferase</fullName>
    </submittedName>
</protein>
<evidence type="ECO:0000256" key="1">
    <source>
        <dbReference type="SAM" id="Phobius"/>
    </source>
</evidence>